<proteinExistence type="predicted"/>
<dbReference type="EMBL" id="JACCHL010000001">
    <property type="protein sequence ID" value="NYH54866.1"/>
    <property type="molecule type" value="Genomic_DNA"/>
</dbReference>
<comment type="caution">
    <text evidence="1">The sequence shown here is derived from an EMBL/GenBank/DDBJ whole genome shotgun (WGS) entry which is preliminary data.</text>
</comment>
<evidence type="ECO:0000313" key="1">
    <source>
        <dbReference type="EMBL" id="NYH54866.1"/>
    </source>
</evidence>
<evidence type="ECO:0000313" key="2">
    <source>
        <dbReference type="Proteomes" id="UP000584931"/>
    </source>
</evidence>
<gene>
    <name evidence="1" type="ORF">HNR06_004455</name>
</gene>
<protein>
    <submittedName>
        <fullName evidence="1">Uncharacterized protein</fullName>
    </submittedName>
</protein>
<accession>A0A7Y9XFK8</accession>
<sequence>MALDPGEESKRARFQNGELGLDVYGMREKLSSAGLRYPD</sequence>
<organism evidence="1 2">
    <name type="scientific">Nocardiopsis sinuspersici</name>
    <dbReference type="NCBI Taxonomy" id="501010"/>
    <lineage>
        <taxon>Bacteria</taxon>
        <taxon>Bacillati</taxon>
        <taxon>Actinomycetota</taxon>
        <taxon>Actinomycetes</taxon>
        <taxon>Streptosporangiales</taxon>
        <taxon>Nocardiopsidaceae</taxon>
        <taxon>Nocardiopsis</taxon>
    </lineage>
</organism>
<name>A0A7Y9XFK8_9ACTN</name>
<dbReference type="Proteomes" id="UP000584931">
    <property type="component" value="Unassembled WGS sequence"/>
</dbReference>
<reference evidence="1 2" key="1">
    <citation type="submission" date="2020-07" db="EMBL/GenBank/DDBJ databases">
        <title>Sequencing the genomes of 1000 actinobacteria strains.</title>
        <authorList>
            <person name="Klenk H.-P."/>
        </authorList>
    </citation>
    <scope>NUCLEOTIDE SEQUENCE [LARGE SCALE GENOMIC DNA]</scope>
    <source>
        <strain evidence="1 2">DSM 45278</strain>
    </source>
</reference>
<dbReference type="AlphaFoldDB" id="A0A7Y9XFK8"/>